<accession>A0A8J6DJ77</accession>
<organism evidence="9 10">
    <name type="scientific">Galemys pyrenaicus</name>
    <name type="common">Iberian desman</name>
    <name type="synonym">Pyrenean desman</name>
    <dbReference type="NCBI Taxonomy" id="202257"/>
    <lineage>
        <taxon>Eukaryota</taxon>
        <taxon>Metazoa</taxon>
        <taxon>Chordata</taxon>
        <taxon>Craniata</taxon>
        <taxon>Vertebrata</taxon>
        <taxon>Euteleostomi</taxon>
        <taxon>Mammalia</taxon>
        <taxon>Eutheria</taxon>
        <taxon>Laurasiatheria</taxon>
        <taxon>Eulipotyphla</taxon>
        <taxon>Talpidae</taxon>
        <taxon>Galemys</taxon>
    </lineage>
</organism>
<dbReference type="GO" id="GO:0000977">
    <property type="term" value="F:RNA polymerase II transcription regulatory region sequence-specific DNA binding"/>
    <property type="evidence" value="ECO:0007669"/>
    <property type="project" value="TreeGrafter"/>
</dbReference>
<dbReference type="PANTHER" id="PTHR24381">
    <property type="entry name" value="ZINC FINGER PROTEIN"/>
    <property type="match status" value="1"/>
</dbReference>
<evidence type="ECO:0000256" key="5">
    <source>
        <dbReference type="PROSITE-ProRule" id="PRU00042"/>
    </source>
</evidence>
<comment type="caution">
    <text evidence="9">The sequence shown here is derived from an EMBL/GenBank/DDBJ whole genome shotgun (WGS) entry which is preliminary data.</text>
</comment>
<dbReference type="GO" id="GO:0005634">
    <property type="term" value="C:nucleus"/>
    <property type="evidence" value="ECO:0007669"/>
    <property type="project" value="TreeGrafter"/>
</dbReference>
<keyword evidence="4" id="KW-0862">Zinc</keyword>
<dbReference type="InterPro" id="IPR001909">
    <property type="entry name" value="KRAB"/>
</dbReference>
<evidence type="ECO:0000313" key="10">
    <source>
        <dbReference type="Proteomes" id="UP000700334"/>
    </source>
</evidence>
<sequence length="592" mass="65145">MEDGEGLSVQRVSLEQMSLGRTRPCEECLLVGKDPLGLTEYQESQPGQKSYPCEACGRHLWFNPSPRQHHKHHEEKPFRRGLERAPLGTSCKFHVSERPFSLGEAEKDVLAMLSLLQHQATLKGARPHSSFKCWEPFDPGKSHYKLSDYGKSFNYEYKLLQHQQTHTRQSYYESFYACDDAEKPFNQSSVLSHCQKVTTEATSYECGDCGKSFSQSYNLLQHQKIHNGARPYVCSIYSVHAAHWGKLSSKDLISSAPKVHTGERPSTCRAGSVTFEDVAVHFCEEEWALLDEAQRTLYHDVMLETFVTAASLGCHPGEDEMPCEQCLPLQGASQVSTGAAGPPARKTGPGEKRVPGVKGHLHLTELQAAHLAQNVFFGDGCVSALCRGANLHPHGCCSGEKPWRQEVDGALSAKSCRSLFSGQHLHGGEGGEDLPATPGLLQRQAAACCGHARGGVASRGTFRARNCCCEWRECGKFPSHKHTLAHRWRGYAGELFHECSRHGEAVGCTRTPGCHQQPRTGAKLYECAECGRAFSRIDPHSLTTGAFTLAKGLTRAVSEENPPAESRLPHTSVHAGERLRECRGGGVLCDNV</sequence>
<dbReference type="InterPro" id="IPR036236">
    <property type="entry name" value="Znf_C2H2_sf"/>
</dbReference>
<evidence type="ECO:0000259" key="7">
    <source>
        <dbReference type="PROSITE" id="PS50157"/>
    </source>
</evidence>
<keyword evidence="2" id="KW-0677">Repeat</keyword>
<name>A0A8J6DJ77_GALPY</name>
<dbReference type="Proteomes" id="UP000700334">
    <property type="component" value="Unassembled WGS sequence"/>
</dbReference>
<dbReference type="Pfam" id="PF01352">
    <property type="entry name" value="KRAB"/>
    <property type="match status" value="1"/>
</dbReference>
<dbReference type="InterPro" id="IPR013087">
    <property type="entry name" value="Znf_C2H2_type"/>
</dbReference>
<evidence type="ECO:0000256" key="2">
    <source>
        <dbReference type="ARBA" id="ARBA00022737"/>
    </source>
</evidence>
<keyword evidence="10" id="KW-1185">Reference proteome</keyword>
<dbReference type="EMBL" id="JAGFMF010011892">
    <property type="protein sequence ID" value="KAG8510186.1"/>
    <property type="molecule type" value="Genomic_DNA"/>
</dbReference>
<dbReference type="InterPro" id="IPR036051">
    <property type="entry name" value="KRAB_dom_sf"/>
</dbReference>
<dbReference type="AlphaFoldDB" id="A0A8J6DJ77"/>
<dbReference type="FunFam" id="3.30.160.60:FF:000098">
    <property type="entry name" value="Zinc finger protein 614"/>
    <property type="match status" value="1"/>
</dbReference>
<dbReference type="Gene3D" id="3.30.160.60">
    <property type="entry name" value="Classic Zinc Finger"/>
    <property type="match status" value="3"/>
</dbReference>
<evidence type="ECO:0000256" key="1">
    <source>
        <dbReference type="ARBA" id="ARBA00022723"/>
    </source>
</evidence>
<dbReference type="PROSITE" id="PS50805">
    <property type="entry name" value="KRAB"/>
    <property type="match status" value="1"/>
</dbReference>
<proteinExistence type="predicted"/>
<dbReference type="SUPFAM" id="SSF109640">
    <property type="entry name" value="KRAB domain (Kruppel-associated box)"/>
    <property type="match status" value="1"/>
</dbReference>
<dbReference type="PROSITE" id="PS50157">
    <property type="entry name" value="ZINC_FINGER_C2H2_2"/>
    <property type="match status" value="1"/>
</dbReference>
<dbReference type="GO" id="GO:0000981">
    <property type="term" value="F:DNA-binding transcription factor activity, RNA polymerase II-specific"/>
    <property type="evidence" value="ECO:0007669"/>
    <property type="project" value="TreeGrafter"/>
</dbReference>
<evidence type="ECO:0000256" key="4">
    <source>
        <dbReference type="ARBA" id="ARBA00022833"/>
    </source>
</evidence>
<dbReference type="PANTHER" id="PTHR24381:SF443">
    <property type="entry name" value="ZINC FINGER PROTEIN CKR1"/>
    <property type="match status" value="1"/>
</dbReference>
<dbReference type="CDD" id="cd07765">
    <property type="entry name" value="KRAB_A-box"/>
    <property type="match status" value="1"/>
</dbReference>
<dbReference type="SMART" id="SM00355">
    <property type="entry name" value="ZnF_C2H2"/>
    <property type="match status" value="2"/>
</dbReference>
<keyword evidence="1" id="KW-0479">Metal-binding</keyword>
<evidence type="ECO:0000256" key="6">
    <source>
        <dbReference type="SAM" id="MobiDB-lite"/>
    </source>
</evidence>
<dbReference type="Pfam" id="PF00096">
    <property type="entry name" value="zf-C2H2"/>
    <property type="match status" value="1"/>
</dbReference>
<feature type="domain" description="C2H2-type" evidence="7">
    <location>
        <begin position="204"/>
        <end position="231"/>
    </location>
</feature>
<dbReference type="SUPFAM" id="SSF57667">
    <property type="entry name" value="beta-beta-alpha zinc fingers"/>
    <property type="match status" value="1"/>
</dbReference>
<dbReference type="OrthoDB" id="6105938at2759"/>
<reference evidence="9" key="1">
    <citation type="journal article" date="2021" name="Evol. Appl.">
        <title>The genome of the Pyrenean desman and the effects of bottlenecks and inbreeding on the genomic landscape of an endangered species.</title>
        <authorList>
            <person name="Escoda L."/>
            <person name="Castresana J."/>
        </authorList>
    </citation>
    <scope>NUCLEOTIDE SEQUENCE</scope>
    <source>
        <strain evidence="9">IBE-C5619</strain>
    </source>
</reference>
<keyword evidence="3 5" id="KW-0863">Zinc-finger</keyword>
<dbReference type="SMART" id="SM00349">
    <property type="entry name" value="KRAB"/>
    <property type="match status" value="1"/>
</dbReference>
<feature type="domain" description="KRAB" evidence="8">
    <location>
        <begin position="273"/>
        <end position="347"/>
    </location>
</feature>
<dbReference type="GO" id="GO:0008270">
    <property type="term" value="F:zinc ion binding"/>
    <property type="evidence" value="ECO:0007669"/>
    <property type="project" value="UniProtKB-KW"/>
</dbReference>
<dbReference type="Gene3D" id="6.10.140.140">
    <property type="match status" value="1"/>
</dbReference>
<protein>
    <submittedName>
        <fullName evidence="9">Zinc finger protein 772</fullName>
    </submittedName>
</protein>
<feature type="region of interest" description="Disordered" evidence="6">
    <location>
        <begin position="334"/>
        <end position="354"/>
    </location>
</feature>
<dbReference type="PROSITE" id="PS00028">
    <property type="entry name" value="ZINC_FINGER_C2H2_1"/>
    <property type="match status" value="2"/>
</dbReference>
<evidence type="ECO:0000256" key="3">
    <source>
        <dbReference type="ARBA" id="ARBA00022771"/>
    </source>
</evidence>
<evidence type="ECO:0000313" key="9">
    <source>
        <dbReference type="EMBL" id="KAG8510186.1"/>
    </source>
</evidence>
<gene>
    <name evidence="9" type="ORF">J0S82_006425</name>
</gene>
<evidence type="ECO:0000259" key="8">
    <source>
        <dbReference type="PROSITE" id="PS50805"/>
    </source>
</evidence>